<dbReference type="Pfam" id="PF03372">
    <property type="entry name" value="Exo_endo_phos"/>
    <property type="match status" value="1"/>
</dbReference>
<feature type="active site" evidence="5">
    <location>
        <position position="132"/>
    </location>
</feature>
<evidence type="ECO:0000256" key="5">
    <source>
        <dbReference type="PIRSR" id="PIRSR604808-1"/>
    </source>
</evidence>
<feature type="binding site" evidence="6">
    <location>
        <position position="165"/>
    </location>
    <ligand>
        <name>Mg(2+)</name>
        <dbReference type="ChEBI" id="CHEBI:18420"/>
        <label>1</label>
    </ligand>
</feature>
<dbReference type="InterPro" id="IPR004808">
    <property type="entry name" value="AP_endonuc_1"/>
</dbReference>
<keyword evidence="3" id="KW-0378">Hydrolase</keyword>
<dbReference type="GO" id="GO:0008081">
    <property type="term" value="F:phosphoric diester hydrolase activity"/>
    <property type="evidence" value="ECO:0007669"/>
    <property type="project" value="TreeGrafter"/>
</dbReference>
<feature type="site" description="Interaction with DNA substrate" evidence="7">
    <location>
        <position position="251"/>
    </location>
</feature>
<feature type="binding site" evidence="6">
    <location>
        <position position="19"/>
    </location>
    <ligand>
        <name>Mg(2+)</name>
        <dbReference type="ChEBI" id="CHEBI:18420"/>
        <label>1</label>
    </ligand>
</feature>
<protein>
    <submittedName>
        <fullName evidence="9">DNase I-like protein</fullName>
    </submittedName>
</protein>
<evidence type="ECO:0000256" key="3">
    <source>
        <dbReference type="ARBA" id="ARBA00022801"/>
    </source>
</evidence>
<keyword evidence="4 6" id="KW-0460">Magnesium</keyword>
<feature type="non-terminal residue" evidence="9">
    <location>
        <position position="406"/>
    </location>
</feature>
<feature type="site" description="Transition state stabilizer" evidence="7">
    <location>
        <position position="167"/>
    </location>
</feature>
<evidence type="ECO:0000259" key="8">
    <source>
        <dbReference type="Pfam" id="PF03372"/>
    </source>
</evidence>
<dbReference type="Proteomes" id="UP000076532">
    <property type="component" value="Unassembled WGS sequence"/>
</dbReference>
<sequence length="406" mass="45853">KKNKKGKNTRTSIMVASLNMRGHGTLGPDDTNNKWMLINQLMRTNRIGILAIQEAHLTEEFAEQINDLFERRLSVIWSQGDNSRAKGIAFVINREIMSADHNIKVDDIVPGRVAMLSIQWHNNLKLKILNVYAPNGATENGAFWSEIQNTLEEKDLPKPDMMLGDHNTVEDSIDRLPNRSDSATTVDPLRELQTKLGLIDGWRTTNPTDKAFTWTNGRSHSRIDRIYVSRTIHNTAVDWDITEAPGLETDHKIVSVRITNPQMPHIGTGRWTIPELLLKSKKLSKSVIALGKKMIQEIGSIQTRTDEKNPQIIFEKFKAEVIAKARTTAKIEIPKLKKRTDDMKKDLKATLNARNTPEAKTIADAGVLQKQITALENLRHASIRMATKARDAMEGETISKYWSSVN</sequence>
<gene>
    <name evidence="9" type="ORF">FIBSPDRAFT_717565</name>
</gene>
<accession>A0A166A201</accession>
<dbReference type="GO" id="GO:0003906">
    <property type="term" value="F:DNA-(apurinic or apyrimidinic site) endonuclease activity"/>
    <property type="evidence" value="ECO:0007669"/>
    <property type="project" value="TreeGrafter"/>
</dbReference>
<feature type="binding site" evidence="6">
    <location>
        <position position="250"/>
    </location>
    <ligand>
        <name>Mg(2+)</name>
        <dbReference type="ChEBI" id="CHEBI:18420"/>
        <label>1</label>
    </ligand>
</feature>
<feature type="non-terminal residue" evidence="9">
    <location>
        <position position="1"/>
    </location>
</feature>
<keyword evidence="6" id="KW-0464">Manganese</keyword>
<dbReference type="STRING" id="436010.A0A166A201"/>
<reference evidence="9 10" key="1">
    <citation type="journal article" date="2016" name="Mol. Biol. Evol.">
        <title>Comparative Genomics of Early-Diverging Mushroom-Forming Fungi Provides Insights into the Origins of Lignocellulose Decay Capabilities.</title>
        <authorList>
            <person name="Nagy L.G."/>
            <person name="Riley R."/>
            <person name="Tritt A."/>
            <person name="Adam C."/>
            <person name="Daum C."/>
            <person name="Floudas D."/>
            <person name="Sun H."/>
            <person name="Yadav J.S."/>
            <person name="Pangilinan J."/>
            <person name="Larsson K.H."/>
            <person name="Matsuura K."/>
            <person name="Barry K."/>
            <person name="Labutti K."/>
            <person name="Kuo R."/>
            <person name="Ohm R.A."/>
            <person name="Bhattacharya S.S."/>
            <person name="Shirouzu T."/>
            <person name="Yoshinaga Y."/>
            <person name="Martin F.M."/>
            <person name="Grigoriev I.V."/>
            <person name="Hibbett D.S."/>
        </authorList>
    </citation>
    <scope>NUCLEOTIDE SEQUENCE [LARGE SCALE GENOMIC DNA]</scope>
    <source>
        <strain evidence="9 10">CBS 109695</strain>
    </source>
</reference>
<evidence type="ECO:0000256" key="6">
    <source>
        <dbReference type="PIRSR" id="PIRSR604808-2"/>
    </source>
</evidence>
<dbReference type="Gene3D" id="3.60.10.10">
    <property type="entry name" value="Endonuclease/exonuclease/phosphatase"/>
    <property type="match status" value="1"/>
</dbReference>
<keyword evidence="10" id="KW-1185">Reference proteome</keyword>
<name>A0A166A201_9AGAM</name>
<dbReference type="InterPro" id="IPR036691">
    <property type="entry name" value="Endo/exonu/phosph_ase_sf"/>
</dbReference>
<dbReference type="EMBL" id="KV417667">
    <property type="protein sequence ID" value="KZP11168.1"/>
    <property type="molecule type" value="Genomic_DNA"/>
</dbReference>
<comment type="cofactor">
    <cofactor evidence="6">
        <name>Mg(2+)</name>
        <dbReference type="ChEBI" id="CHEBI:18420"/>
    </cofactor>
    <cofactor evidence="6">
        <name>Mn(2+)</name>
        <dbReference type="ChEBI" id="CHEBI:29035"/>
    </cofactor>
    <text evidence="6">Probably binds two magnesium or manganese ions per subunit.</text>
</comment>
<dbReference type="GO" id="GO:0006284">
    <property type="term" value="P:base-excision repair"/>
    <property type="evidence" value="ECO:0007669"/>
    <property type="project" value="TreeGrafter"/>
</dbReference>
<feature type="active site" description="Proton acceptor" evidence="5">
    <location>
        <position position="251"/>
    </location>
</feature>
<feature type="site" description="Important for catalytic activity" evidence="7">
    <location>
        <position position="224"/>
    </location>
</feature>
<dbReference type="GO" id="GO:0005634">
    <property type="term" value="C:nucleus"/>
    <property type="evidence" value="ECO:0007669"/>
    <property type="project" value="TreeGrafter"/>
</dbReference>
<evidence type="ECO:0000256" key="7">
    <source>
        <dbReference type="PIRSR" id="PIRSR604808-3"/>
    </source>
</evidence>
<evidence type="ECO:0000256" key="2">
    <source>
        <dbReference type="ARBA" id="ARBA00022723"/>
    </source>
</evidence>
<dbReference type="OrthoDB" id="2743777at2759"/>
<feature type="binding site" evidence="6">
    <location>
        <position position="54"/>
    </location>
    <ligand>
        <name>Mg(2+)</name>
        <dbReference type="ChEBI" id="CHEBI:18420"/>
        <label>1</label>
    </ligand>
</feature>
<organism evidence="9 10">
    <name type="scientific">Athelia psychrophila</name>
    <dbReference type="NCBI Taxonomy" id="1759441"/>
    <lineage>
        <taxon>Eukaryota</taxon>
        <taxon>Fungi</taxon>
        <taxon>Dikarya</taxon>
        <taxon>Basidiomycota</taxon>
        <taxon>Agaricomycotina</taxon>
        <taxon>Agaricomycetes</taxon>
        <taxon>Agaricomycetidae</taxon>
        <taxon>Atheliales</taxon>
        <taxon>Atheliaceae</taxon>
        <taxon>Athelia</taxon>
    </lineage>
</organism>
<feature type="binding site" evidence="6">
    <location>
        <position position="167"/>
    </location>
    <ligand>
        <name>Mg(2+)</name>
        <dbReference type="ChEBI" id="CHEBI:18420"/>
        <label>1</label>
    </ligand>
</feature>
<comment type="similarity">
    <text evidence="1">Belongs to the DNA repair enzymes AP/ExoA family.</text>
</comment>
<evidence type="ECO:0000256" key="1">
    <source>
        <dbReference type="ARBA" id="ARBA00007092"/>
    </source>
</evidence>
<evidence type="ECO:0000313" key="9">
    <source>
        <dbReference type="EMBL" id="KZP11168.1"/>
    </source>
</evidence>
<dbReference type="PANTHER" id="PTHR22748">
    <property type="entry name" value="AP ENDONUCLEASE"/>
    <property type="match status" value="1"/>
</dbReference>
<dbReference type="SUPFAM" id="SSF56219">
    <property type="entry name" value="DNase I-like"/>
    <property type="match status" value="1"/>
</dbReference>
<dbReference type="GO" id="GO:0008311">
    <property type="term" value="F:double-stranded DNA 3'-5' DNA exonuclease activity"/>
    <property type="evidence" value="ECO:0007669"/>
    <property type="project" value="TreeGrafter"/>
</dbReference>
<dbReference type="CDD" id="cd09076">
    <property type="entry name" value="L1-EN"/>
    <property type="match status" value="1"/>
</dbReference>
<dbReference type="PANTHER" id="PTHR22748:SF6">
    <property type="entry name" value="DNA-(APURINIC OR APYRIMIDINIC SITE) ENDONUCLEASE"/>
    <property type="match status" value="1"/>
</dbReference>
<feature type="domain" description="Endonuclease/exonuclease/phosphatase" evidence="8">
    <location>
        <begin position="17"/>
        <end position="239"/>
    </location>
</feature>
<dbReference type="GO" id="GO:0046872">
    <property type="term" value="F:metal ion binding"/>
    <property type="evidence" value="ECO:0007669"/>
    <property type="project" value="UniProtKB-KW"/>
</dbReference>
<evidence type="ECO:0000313" key="10">
    <source>
        <dbReference type="Proteomes" id="UP000076532"/>
    </source>
</evidence>
<feature type="binding site" evidence="6">
    <location>
        <position position="251"/>
    </location>
    <ligand>
        <name>Mg(2+)</name>
        <dbReference type="ChEBI" id="CHEBI:18420"/>
        <label>1</label>
    </ligand>
</feature>
<keyword evidence="2 6" id="KW-0479">Metal-binding</keyword>
<evidence type="ECO:0000256" key="4">
    <source>
        <dbReference type="ARBA" id="ARBA00022842"/>
    </source>
</evidence>
<proteinExistence type="inferred from homology"/>
<feature type="active site" description="Proton donor/acceptor" evidence="5">
    <location>
        <position position="165"/>
    </location>
</feature>
<dbReference type="InterPro" id="IPR005135">
    <property type="entry name" value="Endo/exonuclease/phosphatase"/>
</dbReference>
<dbReference type="AlphaFoldDB" id="A0A166A201"/>